<dbReference type="AlphaFoldDB" id="A0A0P7YPD3"/>
<proteinExistence type="predicted"/>
<dbReference type="Proteomes" id="UP000050465">
    <property type="component" value="Unassembled WGS sequence"/>
</dbReference>
<reference evidence="1 2" key="1">
    <citation type="submission" date="2015-09" db="EMBL/GenBank/DDBJ databases">
        <title>Identification and resolution of microdiversity through metagenomic sequencing of parallel consortia.</title>
        <authorList>
            <person name="Nelson W.C."/>
            <person name="Romine M.F."/>
            <person name="Lindemann S.R."/>
        </authorList>
    </citation>
    <scope>NUCLEOTIDE SEQUENCE [LARGE SCALE GENOMIC DNA]</scope>
    <source>
        <strain evidence="1">Ana</strain>
    </source>
</reference>
<accession>A0A0P7YPD3</accession>
<dbReference type="STRING" id="1666911.HLUCCA11_22965"/>
<comment type="caution">
    <text evidence="1">The sequence shown here is derived from an EMBL/GenBank/DDBJ whole genome shotgun (WGS) entry which is preliminary data.</text>
</comment>
<protein>
    <submittedName>
        <fullName evidence="1">Uncharacterized protein</fullName>
    </submittedName>
</protein>
<evidence type="ECO:0000313" key="2">
    <source>
        <dbReference type="Proteomes" id="UP000050465"/>
    </source>
</evidence>
<name>A0A0P7YPD3_9CYAN</name>
<dbReference type="EMBL" id="LJZR01000081">
    <property type="protein sequence ID" value="KPQ31829.1"/>
    <property type="molecule type" value="Genomic_DNA"/>
</dbReference>
<gene>
    <name evidence="1" type="ORF">HLUCCA11_22965</name>
</gene>
<organism evidence="1 2">
    <name type="scientific">Phormidesmis priestleyi Ana</name>
    <dbReference type="NCBI Taxonomy" id="1666911"/>
    <lineage>
        <taxon>Bacteria</taxon>
        <taxon>Bacillati</taxon>
        <taxon>Cyanobacteriota</taxon>
        <taxon>Cyanophyceae</taxon>
        <taxon>Leptolyngbyales</taxon>
        <taxon>Leptolyngbyaceae</taxon>
        <taxon>Phormidesmis</taxon>
    </lineage>
</organism>
<sequence length="139" mass="15206">MDFFRQPYKVLATVGLVAILSIVITFSFAPRESWAAPLFTPILYQPNALVATTNKAKAAAQKIEGKAQGEIGNMIGDLETQAAGKAREFKANTQEAILESIDNPSYQPDGQNLRTHTRESVKCLEDDVSDCFDQTQGPD</sequence>
<evidence type="ECO:0000313" key="1">
    <source>
        <dbReference type="EMBL" id="KPQ31829.1"/>
    </source>
</evidence>